<organism evidence="2 3">
    <name type="scientific">Ilyodon furcidens</name>
    <name type="common">goldbreast splitfin</name>
    <dbReference type="NCBI Taxonomy" id="33524"/>
    <lineage>
        <taxon>Eukaryota</taxon>
        <taxon>Metazoa</taxon>
        <taxon>Chordata</taxon>
        <taxon>Craniata</taxon>
        <taxon>Vertebrata</taxon>
        <taxon>Euteleostomi</taxon>
        <taxon>Actinopterygii</taxon>
        <taxon>Neopterygii</taxon>
        <taxon>Teleostei</taxon>
        <taxon>Neoteleostei</taxon>
        <taxon>Acanthomorphata</taxon>
        <taxon>Ovalentaria</taxon>
        <taxon>Atherinomorphae</taxon>
        <taxon>Cyprinodontiformes</taxon>
        <taxon>Goodeidae</taxon>
        <taxon>Ilyodon</taxon>
    </lineage>
</organism>
<feature type="compositionally biased region" description="Polar residues" evidence="1">
    <location>
        <begin position="53"/>
        <end position="74"/>
    </location>
</feature>
<keyword evidence="3" id="KW-1185">Reference proteome</keyword>
<name>A0ABV0V6G9_9TELE</name>
<comment type="caution">
    <text evidence="2">The sequence shown here is derived from an EMBL/GenBank/DDBJ whole genome shotgun (WGS) entry which is preliminary data.</text>
</comment>
<gene>
    <name evidence="2" type="ORF">ILYODFUR_024553</name>
</gene>
<dbReference type="Proteomes" id="UP001482620">
    <property type="component" value="Unassembled WGS sequence"/>
</dbReference>
<proteinExistence type="predicted"/>
<accession>A0ABV0V6G9</accession>
<feature type="compositionally biased region" description="Basic and acidic residues" evidence="1">
    <location>
        <begin position="82"/>
        <end position="98"/>
    </location>
</feature>
<dbReference type="EMBL" id="JAHRIQ010095601">
    <property type="protein sequence ID" value="MEQ2252701.1"/>
    <property type="molecule type" value="Genomic_DNA"/>
</dbReference>
<evidence type="ECO:0000313" key="3">
    <source>
        <dbReference type="Proteomes" id="UP001482620"/>
    </source>
</evidence>
<evidence type="ECO:0000256" key="1">
    <source>
        <dbReference type="SAM" id="MobiDB-lite"/>
    </source>
</evidence>
<sequence length="126" mass="14580">MKAWLEKSRVWDYNDICNILPDLTSRRHFVKHLKEMGGIVLNVPTEEAANPLRESSTTSTVTLRVPQMSSSQTEAHGFQTETELRDSSTNRSSEHADQTDPAWLTPHQRSSNPRRHRGQRKKSWRK</sequence>
<evidence type="ECO:0000313" key="2">
    <source>
        <dbReference type="EMBL" id="MEQ2252701.1"/>
    </source>
</evidence>
<protein>
    <submittedName>
        <fullName evidence="2">Uncharacterized protein</fullName>
    </submittedName>
</protein>
<reference evidence="2 3" key="1">
    <citation type="submission" date="2021-06" db="EMBL/GenBank/DDBJ databases">
        <authorList>
            <person name="Palmer J.M."/>
        </authorList>
    </citation>
    <scope>NUCLEOTIDE SEQUENCE [LARGE SCALE GENOMIC DNA]</scope>
    <source>
        <strain evidence="3">if_2019</strain>
        <tissue evidence="2">Muscle</tissue>
    </source>
</reference>
<feature type="region of interest" description="Disordered" evidence="1">
    <location>
        <begin position="46"/>
        <end position="126"/>
    </location>
</feature>
<feature type="compositionally biased region" description="Basic residues" evidence="1">
    <location>
        <begin position="112"/>
        <end position="126"/>
    </location>
</feature>